<keyword evidence="1" id="KW-0812">Transmembrane</keyword>
<evidence type="ECO:0000256" key="1">
    <source>
        <dbReference type="SAM" id="Phobius"/>
    </source>
</evidence>
<gene>
    <name evidence="2" type="ORF">H8S77_06775</name>
</gene>
<evidence type="ECO:0000313" key="2">
    <source>
        <dbReference type="EMBL" id="MBC5642589.1"/>
    </source>
</evidence>
<dbReference type="InterPro" id="IPR041916">
    <property type="entry name" value="Anti_sigma_zinc_sf"/>
</dbReference>
<protein>
    <recommendedName>
        <fullName evidence="4">Zinc-finger domain-containing protein</fullName>
    </recommendedName>
</protein>
<dbReference type="Gene3D" id="1.10.10.1320">
    <property type="entry name" value="Anti-sigma factor, zinc-finger domain"/>
    <property type="match status" value="1"/>
</dbReference>
<evidence type="ECO:0008006" key="4">
    <source>
        <dbReference type="Google" id="ProtNLM"/>
    </source>
</evidence>
<dbReference type="RefSeq" id="WP_186958790.1">
    <property type="nucleotide sequence ID" value="NZ_JACOOI010000005.1"/>
</dbReference>
<comment type="caution">
    <text evidence="2">The sequence shown here is derived from an EMBL/GenBank/DDBJ whole genome shotgun (WGS) entry which is preliminary data.</text>
</comment>
<keyword evidence="1" id="KW-0472">Membrane</keyword>
<name>A0ABR7E0B4_9BACT</name>
<proteinExistence type="predicted"/>
<feature type="transmembrane region" description="Helical" evidence="1">
    <location>
        <begin position="68"/>
        <end position="89"/>
    </location>
</feature>
<reference evidence="2 3" key="1">
    <citation type="submission" date="2020-08" db="EMBL/GenBank/DDBJ databases">
        <title>Genome public.</title>
        <authorList>
            <person name="Liu C."/>
            <person name="Sun Q."/>
        </authorList>
    </citation>
    <scope>NUCLEOTIDE SEQUENCE [LARGE SCALE GENOMIC DNA]</scope>
    <source>
        <strain evidence="2 3">BX2</strain>
    </source>
</reference>
<dbReference type="Proteomes" id="UP000644010">
    <property type="component" value="Unassembled WGS sequence"/>
</dbReference>
<keyword evidence="1" id="KW-1133">Transmembrane helix</keyword>
<evidence type="ECO:0000313" key="3">
    <source>
        <dbReference type="Proteomes" id="UP000644010"/>
    </source>
</evidence>
<dbReference type="EMBL" id="JACOOI010000005">
    <property type="protein sequence ID" value="MBC5642589.1"/>
    <property type="molecule type" value="Genomic_DNA"/>
</dbReference>
<sequence length="133" mass="15425">MGKCEIYNDEMWQDYLLNKLSREELEKAQFHLHQCAFCRERLMRMRSMVRDIQNEGKEEKGIFRMQPVLRYTAVIALILMFSAGGYYFMQLSSDGSTIIVTPPPIHDSLDSAKTATDSLDVVNGKDTVLYKYK</sequence>
<accession>A0ABR7E0B4</accession>
<keyword evidence="3" id="KW-1185">Reference proteome</keyword>
<organism evidence="2 3">
    <name type="scientific">Parabacteroides segnis</name>
    <dbReference type="NCBI Taxonomy" id="2763058"/>
    <lineage>
        <taxon>Bacteria</taxon>
        <taxon>Pseudomonadati</taxon>
        <taxon>Bacteroidota</taxon>
        <taxon>Bacteroidia</taxon>
        <taxon>Bacteroidales</taxon>
        <taxon>Tannerellaceae</taxon>
        <taxon>Parabacteroides</taxon>
    </lineage>
</organism>